<feature type="region of interest" description="Disordered" evidence="1">
    <location>
        <begin position="209"/>
        <end position="229"/>
    </location>
</feature>
<dbReference type="PANTHER" id="PTHR33840:SF1">
    <property type="entry name" value="TLE1 PHOSPHOLIPASE DOMAIN-CONTAINING PROTEIN"/>
    <property type="match status" value="1"/>
</dbReference>
<reference evidence="4" key="1">
    <citation type="journal article" date="2019" name="Int. J. Syst. Evol. Microbiol.">
        <title>The Global Catalogue of Microorganisms (GCM) 10K type strain sequencing project: providing services to taxonomists for standard genome sequencing and annotation.</title>
        <authorList>
            <consortium name="The Broad Institute Genomics Platform"/>
            <consortium name="The Broad Institute Genome Sequencing Center for Infectious Disease"/>
            <person name="Wu L."/>
            <person name="Ma J."/>
        </authorList>
    </citation>
    <scope>NUCLEOTIDE SEQUENCE [LARGE SCALE GENOMIC DNA]</scope>
    <source>
        <strain evidence="4">CGMCC 1.7656</strain>
    </source>
</reference>
<dbReference type="InterPro" id="IPR018712">
    <property type="entry name" value="Tle1-like_cat"/>
</dbReference>
<dbReference type="PANTHER" id="PTHR33840">
    <property type="match status" value="1"/>
</dbReference>
<evidence type="ECO:0000259" key="2">
    <source>
        <dbReference type="Pfam" id="PF09994"/>
    </source>
</evidence>
<dbReference type="Pfam" id="PF09994">
    <property type="entry name" value="T6SS_Tle1-like_cat"/>
    <property type="match status" value="1"/>
</dbReference>
<name>A0ABQ2NP96_9FLAO</name>
<keyword evidence="4" id="KW-1185">Reference proteome</keyword>
<gene>
    <name evidence="3" type="ORF">GCM10010992_27310</name>
</gene>
<evidence type="ECO:0000313" key="3">
    <source>
        <dbReference type="EMBL" id="GGP06630.1"/>
    </source>
</evidence>
<feature type="compositionally biased region" description="Low complexity" evidence="1">
    <location>
        <begin position="213"/>
        <end position="226"/>
    </location>
</feature>
<organism evidence="3 4">
    <name type="scientific">Cloacibacterium rupense</name>
    <dbReference type="NCBI Taxonomy" id="517423"/>
    <lineage>
        <taxon>Bacteria</taxon>
        <taxon>Pseudomonadati</taxon>
        <taxon>Bacteroidota</taxon>
        <taxon>Flavobacteriia</taxon>
        <taxon>Flavobacteriales</taxon>
        <taxon>Weeksellaceae</taxon>
    </lineage>
</organism>
<proteinExistence type="predicted"/>
<accession>A0ABQ2NP96</accession>
<evidence type="ECO:0000256" key="1">
    <source>
        <dbReference type="SAM" id="MobiDB-lite"/>
    </source>
</evidence>
<evidence type="ECO:0000313" key="4">
    <source>
        <dbReference type="Proteomes" id="UP000620064"/>
    </source>
</evidence>
<dbReference type="RefSeq" id="WP_188618704.1">
    <property type="nucleotide sequence ID" value="NZ_BMLV01000008.1"/>
</dbReference>
<dbReference type="Proteomes" id="UP000620064">
    <property type="component" value="Unassembled WGS sequence"/>
</dbReference>
<comment type="caution">
    <text evidence="3">The sequence shown here is derived from an EMBL/GenBank/DDBJ whole genome shotgun (WGS) entry which is preliminary data.</text>
</comment>
<protein>
    <recommendedName>
        <fullName evidence="2">T6SS Phospholipase effector Tle1-like catalytic domain-containing protein</fullName>
    </recommendedName>
</protein>
<sequence>MYEILSPSVQNILDRLDEAEKNEKVKLRIGVFFDGTGNNKFNSDEAYYTQKLPIKDDKPPKVDITPEKGKTFEAEAGSSYWNAYTNITLLHDLYEEKLINKGKNPYYEVQLKQYVEGIGTKEKEQDDVIGAALGESKKGVVERVKEACSEITNKINNHFVSIQSLPENKKQKIRFEIEEIKFDVFGFSRGAAAARHFCNEVLKRKSFPEKLNDQQNKANQKVAAKPQKQKKYNEKKVADQLMVKKEKNHMLQPEDTGSYMEELFNTTLFIDYPIDKISVEFLGLFDTVISQMLEKKGIIDAAENFYDFLDILEEKIDDSFILNAIENVKTPITGFSIQQIMDLISEGTKEIKDIPKVNPSLKNAKIKKVFHIMAQNDWRENFPVTQVTDAFDSKQMWMLGAHSDIGGGYASAIVEKNKLHFMDVSMKATPEQVAKLEKEREDLRNWYISQLYCKPDELDWIETHHVSETNLIFPSSKLTEKQKEFMEEQLQKVEGDTFYKLEAKHYKLVSTRKLNSKLSLVPFYVMQHMAMNFGNVPFDEKLKAKTKHPEEYILPKELGDYLENMKKIAESGWKKYKDGSIANYEYLFRDFSNKIYEIDAKTYELIANKFIHLSANYNGVPKFLEILDHKQFVYTNVPQFNPNIAERETQPYQRFSYTPQLTVQDKVHSHSH</sequence>
<dbReference type="EMBL" id="BMLV01000008">
    <property type="protein sequence ID" value="GGP06630.1"/>
    <property type="molecule type" value="Genomic_DNA"/>
</dbReference>
<feature type="domain" description="T6SS Phospholipase effector Tle1-like catalytic" evidence="2">
    <location>
        <begin position="78"/>
        <end position="417"/>
    </location>
</feature>